<dbReference type="PRINTS" id="PR00040">
    <property type="entry name" value="HTHMERR"/>
</dbReference>
<gene>
    <name evidence="3" type="ORF">H4W34_007798</name>
</gene>
<sequence>MSTSAELFTIGRLAERCGLPTRTVRFWSDAGLIPVAGRSAGGYRLYDAAAVARLDLVRTLRELGLGLDQVEAVLTDAATVAEVAAAHVAALDAEIRLLRTRRAVLGTVAKRATTTEETLLMHKLAQMSARERQEIIDEFVRYVVEGVEADSPAMGIAENMRRAAELPDDPTPEQVDAWIELGELVADEDFRRRVRDMAVAGRPAEEQRYAVDPGAVMEHAGRALADGIAPESPEGRAVVERIADPDVPVAERAAIADEMAAFTDARVERYWRLLAIINGREPGPAAVPAFEWFIAALRAHGA</sequence>
<dbReference type="Gene3D" id="1.10.1660.10">
    <property type="match status" value="1"/>
</dbReference>
<organism evidence="3 4">
    <name type="scientific">Actinomadura algeriensis</name>
    <dbReference type="NCBI Taxonomy" id="1679523"/>
    <lineage>
        <taxon>Bacteria</taxon>
        <taxon>Bacillati</taxon>
        <taxon>Actinomycetota</taxon>
        <taxon>Actinomycetes</taxon>
        <taxon>Streptosporangiales</taxon>
        <taxon>Thermomonosporaceae</taxon>
        <taxon>Actinomadura</taxon>
    </lineage>
</organism>
<dbReference type="SUPFAM" id="SSF46955">
    <property type="entry name" value="Putative DNA-binding domain"/>
    <property type="match status" value="1"/>
</dbReference>
<comment type="caution">
    <text evidence="3">The sequence shown here is derived from an EMBL/GenBank/DDBJ whole genome shotgun (WGS) entry which is preliminary data.</text>
</comment>
<dbReference type="InterPro" id="IPR009061">
    <property type="entry name" value="DNA-bd_dom_put_sf"/>
</dbReference>
<evidence type="ECO:0000313" key="3">
    <source>
        <dbReference type="EMBL" id="MBE1537965.1"/>
    </source>
</evidence>
<dbReference type="InterPro" id="IPR000551">
    <property type="entry name" value="MerR-type_HTH_dom"/>
</dbReference>
<evidence type="ECO:0000259" key="2">
    <source>
        <dbReference type="PROSITE" id="PS50937"/>
    </source>
</evidence>
<dbReference type="EMBL" id="JADBDZ010000001">
    <property type="protein sequence ID" value="MBE1537965.1"/>
    <property type="molecule type" value="Genomic_DNA"/>
</dbReference>
<evidence type="ECO:0000256" key="1">
    <source>
        <dbReference type="ARBA" id="ARBA00023125"/>
    </source>
</evidence>
<dbReference type="Pfam" id="PF13411">
    <property type="entry name" value="MerR_1"/>
    <property type="match status" value="1"/>
</dbReference>
<dbReference type="GO" id="GO:0003677">
    <property type="term" value="F:DNA binding"/>
    <property type="evidence" value="ECO:0007669"/>
    <property type="project" value="UniProtKB-KW"/>
</dbReference>
<dbReference type="CDD" id="cd00592">
    <property type="entry name" value="HTH_MerR-like"/>
    <property type="match status" value="1"/>
</dbReference>
<proteinExistence type="predicted"/>
<dbReference type="PROSITE" id="PS50937">
    <property type="entry name" value="HTH_MERR_2"/>
    <property type="match status" value="1"/>
</dbReference>
<keyword evidence="4" id="KW-1185">Reference proteome</keyword>
<dbReference type="PANTHER" id="PTHR30204">
    <property type="entry name" value="REDOX-CYCLING DRUG-SENSING TRANSCRIPTIONAL ACTIVATOR SOXR"/>
    <property type="match status" value="1"/>
</dbReference>
<evidence type="ECO:0000313" key="4">
    <source>
        <dbReference type="Proteomes" id="UP000627838"/>
    </source>
</evidence>
<accession>A0ABR9K568</accession>
<dbReference type="SMART" id="SM00422">
    <property type="entry name" value="HTH_MERR"/>
    <property type="match status" value="1"/>
</dbReference>
<dbReference type="PANTHER" id="PTHR30204:SF93">
    <property type="entry name" value="HTH MERR-TYPE DOMAIN-CONTAINING PROTEIN"/>
    <property type="match status" value="1"/>
</dbReference>
<name>A0ABR9K568_9ACTN</name>
<keyword evidence="1 3" id="KW-0238">DNA-binding</keyword>
<dbReference type="InterPro" id="IPR047057">
    <property type="entry name" value="MerR_fam"/>
</dbReference>
<reference evidence="3 4" key="1">
    <citation type="submission" date="2020-10" db="EMBL/GenBank/DDBJ databases">
        <title>Sequencing the genomes of 1000 actinobacteria strains.</title>
        <authorList>
            <person name="Klenk H.-P."/>
        </authorList>
    </citation>
    <scope>NUCLEOTIDE SEQUENCE [LARGE SCALE GENOMIC DNA]</scope>
    <source>
        <strain evidence="3 4">DSM 46744</strain>
    </source>
</reference>
<feature type="domain" description="HTH merR-type" evidence="2">
    <location>
        <begin position="7"/>
        <end position="76"/>
    </location>
</feature>
<dbReference type="Proteomes" id="UP000627838">
    <property type="component" value="Unassembled WGS sequence"/>
</dbReference>
<protein>
    <submittedName>
        <fullName evidence="3">DNA-binding transcriptional MerR regulator</fullName>
    </submittedName>
</protein>
<dbReference type="RefSeq" id="WP_192763743.1">
    <property type="nucleotide sequence ID" value="NZ_JADBDZ010000001.1"/>
</dbReference>